<sequence length="342" mass="38612">MDFHITRPGIVVPVCVDPAGLTGPTPGQARGRRWRTTSTNRFVPAHVTDESVDQRIVEALAGAPDGSAVTGWAAFCWQRARWFEGLTASGERRPVPVALGDQSTIRRRQGVELRHGWLLDGDVIHVDGLPLTRPERATYDAVLRSRNLEEAAQIVAMACACDLVSLHELATYRARIRGRQHTRRLADAIELADENLWSPMEATMLFSWLETGCRRPLCNVPIFDRAGRHLLTPDLLDPVAGVVGQYDGRVHDLTTVRRRDLAKEERCRELGLEVVTMLSTDLRDRRAFERRLAAAYVRAGRRSLGDFWTIDQPAWWVDTSTVARRRALDDEDRQRWLRRGAA</sequence>
<organism evidence="1 2">
    <name type="scientific">Nocardioides humi</name>
    <dbReference type="NCBI Taxonomy" id="449461"/>
    <lineage>
        <taxon>Bacteria</taxon>
        <taxon>Bacillati</taxon>
        <taxon>Actinomycetota</taxon>
        <taxon>Actinomycetes</taxon>
        <taxon>Propionibacteriales</taxon>
        <taxon>Nocardioidaceae</taxon>
        <taxon>Nocardioides</taxon>
    </lineage>
</organism>
<protein>
    <submittedName>
        <fullName evidence="1">Uncharacterized protein</fullName>
    </submittedName>
</protein>
<gene>
    <name evidence="1" type="ORF">GCM10009788_24990</name>
</gene>
<evidence type="ECO:0000313" key="1">
    <source>
        <dbReference type="EMBL" id="GAA1520165.1"/>
    </source>
</evidence>
<dbReference type="Proteomes" id="UP001500842">
    <property type="component" value="Unassembled WGS sequence"/>
</dbReference>
<keyword evidence="2" id="KW-1185">Reference proteome</keyword>
<reference evidence="1 2" key="1">
    <citation type="journal article" date="2019" name="Int. J. Syst. Evol. Microbiol.">
        <title>The Global Catalogue of Microorganisms (GCM) 10K type strain sequencing project: providing services to taxonomists for standard genome sequencing and annotation.</title>
        <authorList>
            <consortium name="The Broad Institute Genomics Platform"/>
            <consortium name="The Broad Institute Genome Sequencing Center for Infectious Disease"/>
            <person name="Wu L."/>
            <person name="Ma J."/>
        </authorList>
    </citation>
    <scope>NUCLEOTIDE SEQUENCE [LARGE SCALE GENOMIC DNA]</scope>
    <source>
        <strain evidence="1 2">JCM 14942</strain>
    </source>
</reference>
<evidence type="ECO:0000313" key="2">
    <source>
        <dbReference type="Proteomes" id="UP001500842"/>
    </source>
</evidence>
<accession>A0ABN2AJ49</accession>
<name>A0ABN2AJ49_9ACTN</name>
<dbReference type="EMBL" id="BAAAOR010000021">
    <property type="protein sequence ID" value="GAA1520165.1"/>
    <property type="molecule type" value="Genomic_DNA"/>
</dbReference>
<comment type="caution">
    <text evidence="1">The sequence shown here is derived from an EMBL/GenBank/DDBJ whole genome shotgun (WGS) entry which is preliminary data.</text>
</comment>
<dbReference type="RefSeq" id="WP_141006172.1">
    <property type="nucleotide sequence ID" value="NZ_BAAAOR010000021.1"/>
</dbReference>
<proteinExistence type="predicted"/>